<evidence type="ECO:0000313" key="2">
    <source>
        <dbReference type="EMBL" id="RUT31708.1"/>
    </source>
</evidence>
<proteinExistence type="predicted"/>
<dbReference type="InterPro" id="IPR032480">
    <property type="entry name" value="DUF5057"/>
</dbReference>
<dbReference type="Proteomes" id="UP000272464">
    <property type="component" value="Unassembled WGS sequence"/>
</dbReference>
<dbReference type="AlphaFoldDB" id="A0A433XCW7"/>
<gene>
    <name evidence="2" type="ORF">EJP77_09975</name>
</gene>
<dbReference type="InterPro" id="IPR008964">
    <property type="entry name" value="Invasin/intimin_cell_adhesion"/>
</dbReference>
<evidence type="ECO:0000313" key="3">
    <source>
        <dbReference type="Proteomes" id="UP000272464"/>
    </source>
</evidence>
<dbReference type="RefSeq" id="WP_127199088.1">
    <property type="nucleotide sequence ID" value="NZ_RZNX01000003.1"/>
</dbReference>
<accession>A0A433XCW7</accession>
<feature type="domain" description="BIG2" evidence="1">
    <location>
        <begin position="1009"/>
        <end position="1095"/>
    </location>
</feature>
<dbReference type="SMART" id="SM00635">
    <property type="entry name" value="BID_2"/>
    <property type="match status" value="2"/>
</dbReference>
<dbReference type="OrthoDB" id="38701at2"/>
<dbReference type="EMBL" id="RZNX01000003">
    <property type="protein sequence ID" value="RUT31708.1"/>
    <property type="molecule type" value="Genomic_DNA"/>
</dbReference>
<dbReference type="Gene3D" id="2.60.40.1080">
    <property type="match status" value="1"/>
</dbReference>
<dbReference type="InterPro" id="IPR003343">
    <property type="entry name" value="Big_2"/>
</dbReference>
<dbReference type="Pfam" id="PF02368">
    <property type="entry name" value="Big_2"/>
    <property type="match status" value="1"/>
</dbReference>
<keyword evidence="3" id="KW-1185">Reference proteome</keyword>
<reference evidence="2 3" key="1">
    <citation type="submission" date="2018-12" db="EMBL/GenBank/DDBJ databases">
        <authorList>
            <person name="Sun L."/>
            <person name="Chen Z."/>
        </authorList>
    </citation>
    <scope>NUCLEOTIDE SEQUENCE [LARGE SCALE GENOMIC DNA]</scope>
    <source>
        <strain evidence="2 3">3-5-3</strain>
    </source>
</reference>
<evidence type="ECO:0000259" key="1">
    <source>
        <dbReference type="SMART" id="SM00635"/>
    </source>
</evidence>
<organism evidence="2 3">
    <name type="scientific">Paenibacillus zeisoli</name>
    <dbReference type="NCBI Taxonomy" id="2496267"/>
    <lineage>
        <taxon>Bacteria</taxon>
        <taxon>Bacillati</taxon>
        <taxon>Bacillota</taxon>
        <taxon>Bacilli</taxon>
        <taxon>Bacillales</taxon>
        <taxon>Paenibacillaceae</taxon>
        <taxon>Paenibacillus</taxon>
    </lineage>
</organism>
<feature type="domain" description="BIG2" evidence="1">
    <location>
        <begin position="830"/>
        <end position="906"/>
    </location>
</feature>
<dbReference type="SUPFAM" id="SSF49373">
    <property type="entry name" value="Invasin/intimin cell-adhesion fragments"/>
    <property type="match status" value="1"/>
</dbReference>
<protein>
    <submittedName>
        <fullName evidence="2">DUF5057 domain-containing protein</fullName>
    </submittedName>
</protein>
<dbReference type="Pfam" id="PF16480">
    <property type="entry name" value="DUF5057"/>
    <property type="match status" value="1"/>
</dbReference>
<name>A0A433XCW7_9BACL</name>
<sequence length="1196" mass="131041">MRRSGTLALFLILGLFLTLVIVKVSADNPAPYPLRILEIRDNTESSELSNVVKSLSGMDLTIKNVDTIRMKKFVAMRDELDGKYDAIYIGSGAYSTKGVQTFTSLNSGQANAHNTTDLMNDITMLKANAIIQKYINKGLLVIVNNDVLTQSPQGNLYKTFSPYSTSAGARSNVIFVNTTDVTNTGASSLSAKLNKTPYSTMLKQRPQIKVSSRPVDYSTDQTKVFTTGDKLTFTFNANNITDFRNRIINANLYMGVDSVLKMDENQLVASVPVTSSSGQITYELPKAYSGLLYWRLELIDQATKLNSYETGTIQYQDEKTVVRVLQVLPSDNMNSSLLTTTNMNQEYLNNKNFSYNKGIYDIQIKTMKIDEFNSSGYLALNGDYDMLIFGFRDEYNRYAAISSNAAAAVKKFISTGQAVMFTHDTIFEDPNTGNLNWKNWRDYFQADTGQINPKTNLGLGAPRTSTTTKIVNDGLLTQYPFYLSKPGASTPLVNTTHNQYFTLNLEDESVVPWYNIAGGTRDEQDSWNHYYTYSKGNVTYSGTGHANTNFPDWEQKLFVNTMYRAFIGSNHAPLITVYSPTASSIIPSYQNIVVSYAVNDWDLKDRNITTGFTFKMPDGTLKVMMPEKSVHSGTVINMTFDNPLPQGGDMSVIITARDKQGAMVQQSVPVKIQKITANLQTDRTVSNNVVNGKVQKNSPVTLHYTVTPKPIPYYAEKNTIQISNIRFNEVLPPNLQISNIAMSTTAGTITQTGTLEGGYTLAGGLNPVTYRLSSDKTTYIADPVSFDVTVVPTKNGVYSLTNSLLTFTDIGAKQLTTLPFQSIVFEAVTWLTKLSLQDTTLIVGDTLPLIAKYEPEDATNKNFDWVSDKPGVVSVDPITGIVSANSVGEARITVKATDGSGVTGTAKVTVIQPDLIISGPNTVNKGEQINLTASLPLVNQKVNSITWVPKENGPNYIDLNVDSGDSSKALVKGLNSGTVTIVVTATTENESTHVIRTYTKEYQVTVINPLQGLLIEGSDQVDIGRSIDLKAILNPLDADDQDKLVYRWEITGSSGGTLASLSGIDMQTASLKGLKPGTITVTVTAGGKSTSKEITIKGLQSLALPPKLQLYEKAKYNLMNDLFPQDLSDEIKISLVWSSDNSAIVRVLDPNSGPSGGYIEALRAGTTKVRVSYSADPSVYAYIEIEVVKVSTGDRY</sequence>
<comment type="caution">
    <text evidence="2">The sequence shown here is derived from an EMBL/GenBank/DDBJ whole genome shotgun (WGS) entry which is preliminary data.</text>
</comment>